<dbReference type="RefSeq" id="WP_186859110.1">
    <property type="nucleotide sequence ID" value="NZ_JACOOO010000001.1"/>
</dbReference>
<dbReference type="EMBL" id="JACOOO010000001">
    <property type="protein sequence ID" value="MBC5627562.1"/>
    <property type="molecule type" value="Genomic_DNA"/>
</dbReference>
<organism evidence="1 2">
    <name type="scientific">Clostridium hominis</name>
    <dbReference type="NCBI Taxonomy" id="2763036"/>
    <lineage>
        <taxon>Bacteria</taxon>
        <taxon>Bacillati</taxon>
        <taxon>Bacillota</taxon>
        <taxon>Clostridia</taxon>
        <taxon>Eubacteriales</taxon>
        <taxon>Clostridiaceae</taxon>
        <taxon>Clostridium</taxon>
    </lineage>
</organism>
<accession>A0ABR7D8A6</accession>
<protein>
    <submittedName>
        <fullName evidence="1">Uncharacterized protein</fullName>
    </submittedName>
</protein>
<gene>
    <name evidence="1" type="ORF">H8S20_01500</name>
</gene>
<evidence type="ECO:0000313" key="2">
    <source>
        <dbReference type="Proteomes" id="UP000596929"/>
    </source>
</evidence>
<sequence length="58" mass="6750">MEKRVTMVDGIKVTINGEISEYNKKLYNERLAMILFDELGSDACEELLNLLKKEDEKK</sequence>
<proteinExistence type="predicted"/>
<evidence type="ECO:0000313" key="1">
    <source>
        <dbReference type="EMBL" id="MBC5627562.1"/>
    </source>
</evidence>
<dbReference type="Proteomes" id="UP000596929">
    <property type="component" value="Unassembled WGS sequence"/>
</dbReference>
<comment type="caution">
    <text evidence="1">The sequence shown here is derived from an EMBL/GenBank/DDBJ whole genome shotgun (WGS) entry which is preliminary data.</text>
</comment>
<keyword evidence="2" id="KW-1185">Reference proteome</keyword>
<reference evidence="1 2" key="1">
    <citation type="submission" date="2020-08" db="EMBL/GenBank/DDBJ databases">
        <title>Genome public.</title>
        <authorList>
            <person name="Liu C."/>
            <person name="Sun Q."/>
        </authorList>
    </citation>
    <scope>NUCLEOTIDE SEQUENCE [LARGE SCALE GENOMIC DNA]</scope>
    <source>
        <strain evidence="1 2">NSJ-6</strain>
    </source>
</reference>
<name>A0ABR7D8A6_9CLOT</name>